<dbReference type="Proteomes" id="UP000325161">
    <property type="component" value="Chromosome"/>
</dbReference>
<comment type="similarity">
    <text evidence="1">Belongs to the UPF0065 (bug) family.</text>
</comment>
<keyword evidence="2" id="KW-0732">Signal</keyword>
<feature type="signal peptide" evidence="2">
    <location>
        <begin position="1"/>
        <end position="22"/>
    </location>
</feature>
<evidence type="ECO:0000313" key="4">
    <source>
        <dbReference type="Proteomes" id="UP000325161"/>
    </source>
</evidence>
<name>A0A5C0B874_9BURK</name>
<dbReference type="Pfam" id="PF03401">
    <property type="entry name" value="TctC"/>
    <property type="match status" value="1"/>
</dbReference>
<dbReference type="InterPro" id="IPR005064">
    <property type="entry name" value="BUG"/>
</dbReference>
<evidence type="ECO:0000313" key="3">
    <source>
        <dbReference type="EMBL" id="QEI09047.1"/>
    </source>
</evidence>
<dbReference type="SUPFAM" id="SSF53850">
    <property type="entry name" value="Periplasmic binding protein-like II"/>
    <property type="match status" value="1"/>
</dbReference>
<sequence>MNKSITSLLAATMIVAAPTVYAADAYPTKPLTVIVPFAAGGPTDTVARLVAQAMTADLKQQVTVENVGGAGGTLGAGRVARAAPDGYTLLLHHIGQATAPSLYRKLPYKADEDFASIGLITDVPMTIVARKDFPAKDVTELLAYLKANKDKVTYANAGVGSASHLCGMLFMSALDTQLTTVPYKGTGPAMNDLLGGQVDIMCDQTTNTTSQIKSGAIKAYAVTTKTPVPSLPNLPTLDKSGLPGFEVAVWHAMYAPKGTPKPIIDRLAKSLQLALTDANVKQRFADLGTEPVAAERATPDALDKFVRADIAKWSPVIKKAGVYAD</sequence>
<organism evidence="3 4">
    <name type="scientific">Pigmentiphaga aceris</name>
    <dbReference type="NCBI Taxonomy" id="1940612"/>
    <lineage>
        <taxon>Bacteria</taxon>
        <taxon>Pseudomonadati</taxon>
        <taxon>Pseudomonadota</taxon>
        <taxon>Betaproteobacteria</taxon>
        <taxon>Burkholderiales</taxon>
        <taxon>Alcaligenaceae</taxon>
        <taxon>Pigmentiphaga</taxon>
    </lineage>
</organism>
<dbReference type="AlphaFoldDB" id="A0A5C0B874"/>
<dbReference type="InterPro" id="IPR042100">
    <property type="entry name" value="Bug_dom1"/>
</dbReference>
<dbReference type="EMBL" id="CP043046">
    <property type="protein sequence ID" value="QEI09047.1"/>
    <property type="molecule type" value="Genomic_DNA"/>
</dbReference>
<feature type="chain" id="PRO_5022688283" evidence="2">
    <location>
        <begin position="23"/>
        <end position="325"/>
    </location>
</feature>
<dbReference type="KEGG" id="pacr:FXN63_00730"/>
<dbReference type="CDD" id="cd13576">
    <property type="entry name" value="PBP2_BugD_Asp"/>
    <property type="match status" value="1"/>
</dbReference>
<proteinExistence type="inferred from homology"/>
<dbReference type="Gene3D" id="3.40.190.10">
    <property type="entry name" value="Periplasmic binding protein-like II"/>
    <property type="match status" value="1"/>
</dbReference>
<evidence type="ECO:0000256" key="1">
    <source>
        <dbReference type="ARBA" id="ARBA00006987"/>
    </source>
</evidence>
<protein>
    <submittedName>
        <fullName evidence="3">Tripartite tricarboxylate transporter substrate binding protein BugD</fullName>
    </submittedName>
</protein>
<gene>
    <name evidence="3" type="ORF">FXN63_00730</name>
</gene>
<dbReference type="PANTHER" id="PTHR42928:SF5">
    <property type="entry name" value="BLR1237 PROTEIN"/>
    <property type="match status" value="1"/>
</dbReference>
<dbReference type="OrthoDB" id="8678477at2"/>
<dbReference type="PIRSF" id="PIRSF017082">
    <property type="entry name" value="YflP"/>
    <property type="match status" value="1"/>
</dbReference>
<dbReference type="PANTHER" id="PTHR42928">
    <property type="entry name" value="TRICARBOXYLATE-BINDING PROTEIN"/>
    <property type="match status" value="1"/>
</dbReference>
<accession>A0A5C0B874</accession>
<dbReference type="Gene3D" id="3.40.190.150">
    <property type="entry name" value="Bordetella uptake gene, domain 1"/>
    <property type="match status" value="1"/>
</dbReference>
<evidence type="ECO:0000256" key="2">
    <source>
        <dbReference type="SAM" id="SignalP"/>
    </source>
</evidence>
<keyword evidence="4" id="KW-1185">Reference proteome</keyword>
<reference evidence="3 4" key="1">
    <citation type="submission" date="2019-08" db="EMBL/GenBank/DDBJ databases">
        <title>Amphibian skin-associated Pigmentiphaga: genome sequence and occurrence across geography and hosts.</title>
        <authorList>
            <person name="Bletz M.C."/>
            <person name="Bunk B."/>
            <person name="Sproeer C."/>
            <person name="Biwer P."/>
            <person name="Reiter S."/>
            <person name="Rabemananjara F.C.E."/>
            <person name="Schulz S."/>
            <person name="Overmann J."/>
            <person name="Vences M."/>
        </authorList>
    </citation>
    <scope>NUCLEOTIDE SEQUENCE [LARGE SCALE GENOMIC DNA]</scope>
    <source>
        <strain evidence="3 4">Mada1488</strain>
    </source>
</reference>
<dbReference type="RefSeq" id="WP_148818786.1">
    <property type="nucleotide sequence ID" value="NZ_CP043046.1"/>
</dbReference>